<protein>
    <submittedName>
        <fullName evidence="4">Pectate lyase superfamily protein</fullName>
    </submittedName>
</protein>
<feature type="non-terminal residue" evidence="4">
    <location>
        <position position="509"/>
    </location>
</feature>
<evidence type="ECO:0000256" key="2">
    <source>
        <dbReference type="ARBA" id="ARBA00022844"/>
    </source>
</evidence>
<keyword evidence="4" id="KW-0456">Lyase</keyword>
<dbReference type="InterPro" id="IPR011050">
    <property type="entry name" value="Pectin_lyase_fold/virulence"/>
</dbReference>
<dbReference type="PANTHER" id="PTHR31339">
    <property type="entry name" value="PECTIN LYASE-RELATED"/>
    <property type="match status" value="1"/>
</dbReference>
<sequence>MSATLTPSPFMQFFDLTGAPLVGGTLETFAAGTSTPLATYTDASGLVANPTTITLNTRGEAAVWLGPVAYKLTLKDAAGVLIWTSDNITTQDAINALTAFETSLANTTSSTQGSSLVGYVPASGPPGRTVQAKLRDVVSVKDFGAVGDGSTDDTTALRAAIAYCESATQYGGRALYIPGGRYKITSSLTISKEFITIFGDGAWESRIYAVGLSTSALTTASMQYLRPFLHDFAVQNTGTGKGIDFGNITGQVYLGELKNLYIESGDDGFYAPHFFSMSMINVSSLSRTGHSFRVACGPGVNWIGCYALECGPGKAGYRLRGSILLNACNGLNEGDFWGVFGSNPSNLDGFQNDFDDNDFPDITLLNCNLERWGSLTTGGEAVRVVNTYRTFTFLGGKIDRFDLATNYSAIINCFTGSNGGTEPVRLGIGALFLGGGTPSLANLYSSGQAFYFDVNDQFYFSGITSFKQSATVYPILRQWVAGDIYGNNAHYFSAISPRRTSLQMVRYAE</sequence>
<dbReference type="GO" id="GO:0016829">
    <property type="term" value="F:lyase activity"/>
    <property type="evidence" value="ECO:0007669"/>
    <property type="project" value="UniProtKB-KW"/>
</dbReference>
<evidence type="ECO:0000313" key="4">
    <source>
        <dbReference type="EMBL" id="CAB5214292.1"/>
    </source>
</evidence>
<gene>
    <name evidence="4" type="ORF">UFOVP195_49</name>
</gene>
<comment type="subcellular location">
    <subcellularLocation>
        <location evidence="1">Virion</location>
    </subcellularLocation>
</comment>
<dbReference type="GO" id="GO:0044423">
    <property type="term" value="C:virion component"/>
    <property type="evidence" value="ECO:0007669"/>
    <property type="project" value="UniProtKB-KW"/>
</dbReference>
<dbReference type="GO" id="GO:0051701">
    <property type="term" value="P:biological process involved in interaction with host"/>
    <property type="evidence" value="ECO:0007669"/>
    <property type="project" value="UniProtKB-ARBA"/>
</dbReference>
<proteinExistence type="predicted"/>
<dbReference type="EMBL" id="LR798241">
    <property type="protein sequence ID" value="CAB5214292.1"/>
    <property type="molecule type" value="Genomic_DNA"/>
</dbReference>
<accession>A0A6J7WGE1</accession>
<evidence type="ECO:0000256" key="1">
    <source>
        <dbReference type="ARBA" id="ARBA00004328"/>
    </source>
</evidence>
<dbReference type="Gene3D" id="2.160.20.10">
    <property type="entry name" value="Single-stranded right-handed beta-helix, Pectin lyase-like"/>
    <property type="match status" value="1"/>
</dbReference>
<dbReference type="InterPro" id="IPR051801">
    <property type="entry name" value="GH28_Enzymes"/>
</dbReference>
<dbReference type="Pfam" id="PF12708">
    <property type="entry name" value="Pect-lyase_RHGA_epim"/>
    <property type="match status" value="1"/>
</dbReference>
<name>A0A6J7WGE1_9CAUD</name>
<keyword evidence="2" id="KW-0946">Virion</keyword>
<evidence type="ECO:0000259" key="3">
    <source>
        <dbReference type="Pfam" id="PF12708"/>
    </source>
</evidence>
<dbReference type="InterPro" id="IPR024535">
    <property type="entry name" value="RHGA/B-epi-like_pectate_lyase"/>
</dbReference>
<organism evidence="4">
    <name type="scientific">uncultured Caudovirales phage</name>
    <dbReference type="NCBI Taxonomy" id="2100421"/>
    <lineage>
        <taxon>Viruses</taxon>
        <taxon>Duplodnaviria</taxon>
        <taxon>Heunggongvirae</taxon>
        <taxon>Uroviricota</taxon>
        <taxon>Caudoviricetes</taxon>
        <taxon>Peduoviridae</taxon>
        <taxon>Maltschvirus</taxon>
        <taxon>Maltschvirus maltsch</taxon>
    </lineage>
</organism>
<dbReference type="GO" id="GO:0019058">
    <property type="term" value="P:viral life cycle"/>
    <property type="evidence" value="ECO:0007669"/>
    <property type="project" value="UniProtKB-ARBA"/>
</dbReference>
<dbReference type="PANTHER" id="PTHR31339:SF9">
    <property type="entry name" value="PLASMIN AND FIBRONECTIN-BINDING PROTEIN A"/>
    <property type="match status" value="1"/>
</dbReference>
<dbReference type="SUPFAM" id="SSF51126">
    <property type="entry name" value="Pectin lyase-like"/>
    <property type="match status" value="1"/>
</dbReference>
<reference evidence="4" key="1">
    <citation type="submission" date="2020-05" db="EMBL/GenBank/DDBJ databases">
        <authorList>
            <person name="Chiriac C."/>
            <person name="Salcher M."/>
            <person name="Ghai R."/>
            <person name="Kavagutti S V."/>
        </authorList>
    </citation>
    <scope>NUCLEOTIDE SEQUENCE</scope>
</reference>
<feature type="domain" description="Rhamnogalacturonase A/B/Epimerase-like pectate lyase" evidence="3">
    <location>
        <begin position="138"/>
        <end position="214"/>
    </location>
</feature>
<dbReference type="InterPro" id="IPR012334">
    <property type="entry name" value="Pectin_lyas_fold"/>
</dbReference>